<dbReference type="Proteomes" id="UP000799439">
    <property type="component" value="Unassembled WGS sequence"/>
</dbReference>
<feature type="compositionally biased region" description="Acidic residues" evidence="11">
    <location>
        <begin position="16"/>
        <end position="29"/>
    </location>
</feature>
<evidence type="ECO:0000256" key="4">
    <source>
        <dbReference type="ARBA" id="ARBA00018687"/>
    </source>
</evidence>
<dbReference type="GO" id="GO:0030915">
    <property type="term" value="C:Smc5-Smc6 complex"/>
    <property type="evidence" value="ECO:0007669"/>
    <property type="project" value="TreeGrafter"/>
</dbReference>
<evidence type="ECO:0000256" key="8">
    <source>
        <dbReference type="ARBA" id="ARBA00023054"/>
    </source>
</evidence>
<dbReference type="Gene3D" id="3.40.50.300">
    <property type="entry name" value="P-loop containing nucleotide triphosphate hydrolases"/>
    <property type="match status" value="2"/>
</dbReference>
<evidence type="ECO:0000313" key="13">
    <source>
        <dbReference type="EMBL" id="KAF2149641.1"/>
    </source>
</evidence>
<dbReference type="EMBL" id="ML996091">
    <property type="protein sequence ID" value="KAF2149641.1"/>
    <property type="molecule type" value="Genomic_DNA"/>
</dbReference>
<dbReference type="GO" id="GO:0005634">
    <property type="term" value="C:nucleus"/>
    <property type="evidence" value="ECO:0007669"/>
    <property type="project" value="UniProtKB-SubCell"/>
</dbReference>
<keyword evidence="9" id="KW-0539">Nucleus</keyword>
<evidence type="ECO:0000256" key="7">
    <source>
        <dbReference type="ARBA" id="ARBA00022840"/>
    </source>
</evidence>
<dbReference type="SUPFAM" id="SSF52540">
    <property type="entry name" value="P-loop containing nucleoside triphosphate hydrolases"/>
    <property type="match status" value="2"/>
</dbReference>
<evidence type="ECO:0000256" key="3">
    <source>
        <dbReference type="ARBA" id="ARBA00010171"/>
    </source>
</evidence>
<sequence>MPGLVRGRKRTLTPDNADEDDSSSPEYEEPLASKRVKTNGHLSNGPVLPASYRSDHSGTTNGNGTSSPLSHQPGSIVRVALRDFVTYTSAEFHLGPSLNMIIGPNGTGKSTLVCAICLGLGGHTSNLGRAKDYSEFVKHGAAEGSVEIELAADPARHRANPVIKMVIKKSNNKASYYLNGRSVPRSHVVEECKAFNIQVDNLCQFLPQDRVVEFAALQPVDLLTETLRAIASPEIITQHEELKTHDAKLKHIVKEVADLSSSLKGLEEKHNRQRPDVERAQQRTQLLEKAHALELYRPTLQYGIARQRFEDVRARKVAATQEYEQLKLEVEPALRAVNEKQAYSKKVEEAVQQRARVYKAAIEKTNRASQKQTELCEKIAAATKEIEAEADREKGLKQELARLNARVRDIESKMRENRPEFDAADYNERLRAFTRDMRDLEDRAGEANSQQDSCKQQIAERASRMKDLERDLQALHSHAGQQEGKLRKASMDTFKAWQWIQDNMDKFQGPVFGPPIISCSVKDKRHALFVESVMTGSDFLSITATTPADFKLLSDKLTGDMRLSDVYLRTSSIGLARYKSPMPKEQLAELGLDCYLLDLLEGPDAVLAMLCDNRNIQQTAVAFKNLSSEQYNAVTRSSISSFVTPTETFTITRRREYGDRGTSTRARKVRQPQFFGDQQVDTGAEREINDQIRELKGDIEELKKVGSEHQETSRNLGQRHKEIEAAKNELQEEKDSRQKALQIYNSLPTQLQTAGEKLDATRSKIQGTFDTRQEIQARINEDNKEKGRNAVMYATSGHALVKMYTDVIKAEIQQIEANSEVENLQARNAEVRKLLEERQREVQDLREKQAQARQEAAALLNRVNEIQADLSDGEREIHHQQPNDLSLEDLEGQIVALQAQLEMIHEGNPHIVREFEERERMIEKKRENYNRIAGQLESLKQQMQEIREQWEGPFDALIRQVSEAFGDNMSRINCAGHVEVEKKDDLAEWALDIMVKFRENEQLSQLDSHRQSGGERAVSTIFYLMALQSLARAPFRVVDEINQGMDPRNERLIHSRMVSVACAENTSQYFLITPKLLPNLQYHPNMKVQCIASGEYLPGDGEQLHFRALATKALEAHRRRTLGRV</sequence>
<evidence type="ECO:0000256" key="6">
    <source>
        <dbReference type="ARBA" id="ARBA00022741"/>
    </source>
</evidence>
<feature type="domain" description="RecF/RecN/SMC N-terminal" evidence="12">
    <location>
        <begin position="76"/>
        <end position="1073"/>
    </location>
</feature>
<evidence type="ECO:0000256" key="9">
    <source>
        <dbReference type="ARBA" id="ARBA00023242"/>
    </source>
</evidence>
<evidence type="ECO:0000256" key="11">
    <source>
        <dbReference type="SAM" id="MobiDB-lite"/>
    </source>
</evidence>
<dbReference type="PANTHER" id="PTHR45916:SF1">
    <property type="entry name" value="STRUCTURAL MAINTENANCE OF CHROMOSOMES PROTEIN 5"/>
    <property type="match status" value="1"/>
</dbReference>
<organism evidence="13 14">
    <name type="scientific">Myriangium duriaei CBS 260.36</name>
    <dbReference type="NCBI Taxonomy" id="1168546"/>
    <lineage>
        <taxon>Eukaryota</taxon>
        <taxon>Fungi</taxon>
        <taxon>Dikarya</taxon>
        <taxon>Ascomycota</taxon>
        <taxon>Pezizomycotina</taxon>
        <taxon>Dothideomycetes</taxon>
        <taxon>Dothideomycetidae</taxon>
        <taxon>Myriangiales</taxon>
        <taxon>Myriangiaceae</taxon>
        <taxon>Myriangium</taxon>
    </lineage>
</organism>
<keyword evidence="5" id="KW-0158">Chromosome</keyword>
<keyword evidence="6" id="KW-0547">Nucleotide-binding</keyword>
<feature type="region of interest" description="Disordered" evidence="11">
    <location>
        <begin position="1"/>
        <end position="72"/>
    </location>
</feature>
<proteinExistence type="inferred from homology"/>
<feature type="compositionally biased region" description="Basic residues" evidence="11">
    <location>
        <begin position="1"/>
        <end position="11"/>
    </location>
</feature>
<feature type="coiled-coil region" evidence="10">
    <location>
        <begin position="685"/>
        <end position="743"/>
    </location>
</feature>
<dbReference type="OrthoDB" id="10254973at2759"/>
<dbReference type="InterPro" id="IPR003395">
    <property type="entry name" value="RecF/RecN/SMC_N"/>
</dbReference>
<keyword evidence="8 10" id="KW-0175">Coiled coil</keyword>
<dbReference type="GO" id="GO:0000724">
    <property type="term" value="P:double-strand break repair via homologous recombination"/>
    <property type="evidence" value="ECO:0007669"/>
    <property type="project" value="TreeGrafter"/>
</dbReference>
<feature type="coiled-coil region" evidence="10">
    <location>
        <begin position="379"/>
        <end position="457"/>
    </location>
</feature>
<reference evidence="13" key="1">
    <citation type="journal article" date="2020" name="Stud. Mycol.">
        <title>101 Dothideomycetes genomes: a test case for predicting lifestyles and emergence of pathogens.</title>
        <authorList>
            <person name="Haridas S."/>
            <person name="Albert R."/>
            <person name="Binder M."/>
            <person name="Bloem J."/>
            <person name="Labutti K."/>
            <person name="Salamov A."/>
            <person name="Andreopoulos B."/>
            <person name="Baker S."/>
            <person name="Barry K."/>
            <person name="Bills G."/>
            <person name="Bluhm B."/>
            <person name="Cannon C."/>
            <person name="Castanera R."/>
            <person name="Culley D."/>
            <person name="Daum C."/>
            <person name="Ezra D."/>
            <person name="Gonzalez J."/>
            <person name="Henrissat B."/>
            <person name="Kuo A."/>
            <person name="Liang C."/>
            <person name="Lipzen A."/>
            <person name="Lutzoni F."/>
            <person name="Magnuson J."/>
            <person name="Mondo S."/>
            <person name="Nolan M."/>
            <person name="Ohm R."/>
            <person name="Pangilinan J."/>
            <person name="Park H.-J."/>
            <person name="Ramirez L."/>
            <person name="Alfaro M."/>
            <person name="Sun H."/>
            <person name="Tritt A."/>
            <person name="Yoshinaga Y."/>
            <person name="Zwiers L.-H."/>
            <person name="Turgeon B."/>
            <person name="Goodwin S."/>
            <person name="Spatafora J."/>
            <person name="Crous P."/>
            <person name="Grigoriev I."/>
        </authorList>
    </citation>
    <scope>NUCLEOTIDE SEQUENCE</scope>
    <source>
        <strain evidence="13">CBS 260.36</strain>
    </source>
</reference>
<keyword evidence="7" id="KW-0067">ATP-binding</keyword>
<keyword evidence="14" id="KW-1185">Reference proteome</keyword>
<evidence type="ECO:0000313" key="14">
    <source>
        <dbReference type="Proteomes" id="UP000799439"/>
    </source>
</evidence>
<feature type="coiled-coil region" evidence="10">
    <location>
        <begin position="807"/>
        <end position="949"/>
    </location>
</feature>
<evidence type="ECO:0000256" key="5">
    <source>
        <dbReference type="ARBA" id="ARBA00022454"/>
    </source>
</evidence>
<comment type="similarity">
    <text evidence="3">Belongs to the SMC family. SMC5 subfamily.</text>
</comment>
<dbReference type="GO" id="GO:0003697">
    <property type="term" value="F:single-stranded DNA binding"/>
    <property type="evidence" value="ECO:0007669"/>
    <property type="project" value="TreeGrafter"/>
</dbReference>
<dbReference type="GO" id="GO:0005524">
    <property type="term" value="F:ATP binding"/>
    <property type="evidence" value="ECO:0007669"/>
    <property type="project" value="UniProtKB-KW"/>
</dbReference>
<gene>
    <name evidence="13" type="ORF">K461DRAFT_261269</name>
</gene>
<dbReference type="Gene3D" id="1.10.287.1490">
    <property type="match status" value="1"/>
</dbReference>
<dbReference type="Pfam" id="PF02463">
    <property type="entry name" value="SMC_N"/>
    <property type="match status" value="1"/>
</dbReference>
<name>A0A9P4IU01_9PEZI</name>
<dbReference type="InterPro" id="IPR027417">
    <property type="entry name" value="P-loop_NTPase"/>
</dbReference>
<feature type="compositionally biased region" description="Polar residues" evidence="11">
    <location>
        <begin position="57"/>
        <end position="72"/>
    </location>
</feature>
<dbReference type="FunFam" id="3.40.50.300:FF:001301">
    <property type="entry name" value="Structural maintenance of chromosomes 5"/>
    <property type="match status" value="1"/>
</dbReference>
<dbReference type="AlphaFoldDB" id="A0A9P4IU01"/>
<dbReference type="PANTHER" id="PTHR45916">
    <property type="entry name" value="STRUCTURAL MAINTENANCE OF CHROMOSOMES PROTEIN 5"/>
    <property type="match status" value="1"/>
</dbReference>
<accession>A0A9P4IU01</accession>
<protein>
    <recommendedName>
        <fullName evidence="4">Structural maintenance of chromosomes protein 5</fullName>
    </recommendedName>
</protein>
<comment type="caution">
    <text evidence="13">The sequence shown here is derived from an EMBL/GenBank/DDBJ whole genome shotgun (WGS) entry which is preliminary data.</text>
</comment>
<evidence type="ECO:0000256" key="10">
    <source>
        <dbReference type="SAM" id="Coils"/>
    </source>
</evidence>
<evidence type="ECO:0000256" key="2">
    <source>
        <dbReference type="ARBA" id="ARBA00004286"/>
    </source>
</evidence>
<evidence type="ECO:0000256" key="1">
    <source>
        <dbReference type="ARBA" id="ARBA00004123"/>
    </source>
</evidence>
<evidence type="ECO:0000259" key="12">
    <source>
        <dbReference type="Pfam" id="PF02463"/>
    </source>
</evidence>
<comment type="subcellular location">
    <subcellularLocation>
        <location evidence="2">Chromosome</location>
    </subcellularLocation>
    <subcellularLocation>
        <location evidence="1">Nucleus</location>
    </subcellularLocation>
</comment>